<name>A0A6A6F7J0_9PEZI</name>
<reference evidence="1" key="1">
    <citation type="journal article" date="2020" name="Stud. Mycol.">
        <title>101 Dothideomycetes genomes: a test case for predicting lifestyles and emergence of pathogens.</title>
        <authorList>
            <person name="Haridas S."/>
            <person name="Albert R."/>
            <person name="Binder M."/>
            <person name="Bloem J."/>
            <person name="Labutti K."/>
            <person name="Salamov A."/>
            <person name="Andreopoulos B."/>
            <person name="Baker S."/>
            <person name="Barry K."/>
            <person name="Bills G."/>
            <person name="Bluhm B."/>
            <person name="Cannon C."/>
            <person name="Castanera R."/>
            <person name="Culley D."/>
            <person name="Daum C."/>
            <person name="Ezra D."/>
            <person name="Gonzalez J."/>
            <person name="Henrissat B."/>
            <person name="Kuo A."/>
            <person name="Liang C."/>
            <person name="Lipzen A."/>
            <person name="Lutzoni F."/>
            <person name="Magnuson J."/>
            <person name="Mondo S."/>
            <person name="Nolan M."/>
            <person name="Ohm R."/>
            <person name="Pangilinan J."/>
            <person name="Park H.-J."/>
            <person name="Ramirez L."/>
            <person name="Alfaro M."/>
            <person name="Sun H."/>
            <person name="Tritt A."/>
            <person name="Yoshinaga Y."/>
            <person name="Zwiers L.-H."/>
            <person name="Turgeon B."/>
            <person name="Goodwin S."/>
            <person name="Spatafora J."/>
            <person name="Crous P."/>
            <person name="Grigoriev I."/>
        </authorList>
    </citation>
    <scope>NUCLEOTIDE SEQUENCE</scope>
    <source>
        <strain evidence="1">SCOH1-5</strain>
    </source>
</reference>
<protein>
    <submittedName>
        <fullName evidence="1">Uncharacterized protein</fullName>
    </submittedName>
</protein>
<dbReference type="Proteomes" id="UP000799539">
    <property type="component" value="Unassembled WGS sequence"/>
</dbReference>
<dbReference type="AlphaFoldDB" id="A0A6A6F7J0"/>
<evidence type="ECO:0000313" key="1">
    <source>
        <dbReference type="EMBL" id="KAF2208631.1"/>
    </source>
</evidence>
<dbReference type="OrthoDB" id="271448at2759"/>
<organism evidence="1 2">
    <name type="scientific">Cercospora zeae-maydis SCOH1-5</name>
    <dbReference type="NCBI Taxonomy" id="717836"/>
    <lineage>
        <taxon>Eukaryota</taxon>
        <taxon>Fungi</taxon>
        <taxon>Dikarya</taxon>
        <taxon>Ascomycota</taxon>
        <taxon>Pezizomycotina</taxon>
        <taxon>Dothideomycetes</taxon>
        <taxon>Dothideomycetidae</taxon>
        <taxon>Mycosphaerellales</taxon>
        <taxon>Mycosphaerellaceae</taxon>
        <taxon>Cercospora</taxon>
    </lineage>
</organism>
<dbReference type="EMBL" id="ML992693">
    <property type="protein sequence ID" value="KAF2208631.1"/>
    <property type="molecule type" value="Genomic_DNA"/>
</dbReference>
<evidence type="ECO:0000313" key="2">
    <source>
        <dbReference type="Proteomes" id="UP000799539"/>
    </source>
</evidence>
<keyword evidence="2" id="KW-1185">Reference proteome</keyword>
<sequence>MIRKTSPGTIAVETKAAETVTGTEVDTVTLTITTATQATELTTAAVIIQPPLTPGTNLLQNSGFEELTASGPQGSTIDWQNAGGGRLCPNRFQAAAHTGQAYATVHYDGAQTNPMPIMTQTLNDLALDRPCTLTFYCDLHLLVQAVSCELVITLDSTTICTRTLTVANDPRPYNWKGQESTTPTILTSRTKQLSFTYSCITLGTQGNTYSAELGKANIRILFHPMYN</sequence>
<gene>
    <name evidence="1" type="ORF">CERZMDRAFT_101377</name>
</gene>
<proteinExistence type="predicted"/>
<accession>A0A6A6F7J0</accession>